<organism evidence="1 2">
    <name type="scientific">Atta colombica</name>
    <dbReference type="NCBI Taxonomy" id="520822"/>
    <lineage>
        <taxon>Eukaryota</taxon>
        <taxon>Metazoa</taxon>
        <taxon>Ecdysozoa</taxon>
        <taxon>Arthropoda</taxon>
        <taxon>Hexapoda</taxon>
        <taxon>Insecta</taxon>
        <taxon>Pterygota</taxon>
        <taxon>Neoptera</taxon>
        <taxon>Endopterygota</taxon>
        <taxon>Hymenoptera</taxon>
        <taxon>Apocrita</taxon>
        <taxon>Aculeata</taxon>
        <taxon>Formicoidea</taxon>
        <taxon>Formicidae</taxon>
        <taxon>Myrmicinae</taxon>
        <taxon>Atta</taxon>
    </lineage>
</organism>
<dbReference type="EMBL" id="KQ976715">
    <property type="protein sequence ID" value="KYM76919.1"/>
    <property type="molecule type" value="Genomic_DNA"/>
</dbReference>
<gene>
    <name evidence="1" type="ORF">ALC53_12668</name>
</gene>
<dbReference type="AlphaFoldDB" id="A0A151HYW7"/>
<dbReference type="Proteomes" id="UP000078540">
    <property type="component" value="Unassembled WGS sequence"/>
</dbReference>
<protein>
    <submittedName>
        <fullName evidence="1">Uncharacterized protein</fullName>
    </submittedName>
</protein>
<keyword evidence="2" id="KW-1185">Reference proteome</keyword>
<feature type="non-terminal residue" evidence="1">
    <location>
        <position position="1"/>
    </location>
</feature>
<reference evidence="1 2" key="1">
    <citation type="submission" date="2015-09" db="EMBL/GenBank/DDBJ databases">
        <title>Atta colombica WGS genome.</title>
        <authorList>
            <person name="Nygaard S."/>
            <person name="Hu H."/>
            <person name="Boomsma J."/>
            <person name="Zhang G."/>
        </authorList>
    </citation>
    <scope>NUCLEOTIDE SEQUENCE [LARGE SCALE GENOMIC DNA]</scope>
    <source>
        <strain evidence="1">Treedump-2</strain>
        <tissue evidence="1">Whole body</tissue>
    </source>
</reference>
<sequence>ERYGKNIVITTKSTTITIICFRDSQTNILSKANVLNILSTLGFVATYKETLMYEVVTIYHPQPDILSSKSGALIQYIADNAGINVYTIDSYNTAHIIGIIKIITPISAVIAEEPIAKYKTMSTAKDFGSSRMYP</sequence>
<proteinExistence type="predicted"/>
<name>A0A151HYW7_9HYME</name>
<accession>A0A151HYW7</accession>
<evidence type="ECO:0000313" key="1">
    <source>
        <dbReference type="EMBL" id="KYM76919.1"/>
    </source>
</evidence>
<evidence type="ECO:0000313" key="2">
    <source>
        <dbReference type="Proteomes" id="UP000078540"/>
    </source>
</evidence>